<dbReference type="Proteomes" id="UP000261080">
    <property type="component" value="Unassembled WGS sequence"/>
</dbReference>
<sequence>MKQIRQILAILGIVVLVAMYTSTLVFAFLDHSASLGLLKASIACTIFVPVLLYGFTLFSRLLRHDDKDSDHPGGPSD</sequence>
<evidence type="ECO:0000313" key="3">
    <source>
        <dbReference type="Proteomes" id="UP000261080"/>
    </source>
</evidence>
<dbReference type="AlphaFoldDB" id="A0A3E3K4W6"/>
<organism evidence="2 3">
    <name type="scientific">Sellimonas intestinalis</name>
    <dbReference type="NCBI Taxonomy" id="1653434"/>
    <lineage>
        <taxon>Bacteria</taxon>
        <taxon>Bacillati</taxon>
        <taxon>Bacillota</taxon>
        <taxon>Clostridia</taxon>
        <taxon>Lachnospirales</taxon>
        <taxon>Lachnospiraceae</taxon>
        <taxon>Sellimonas</taxon>
    </lineage>
</organism>
<evidence type="ECO:0000256" key="1">
    <source>
        <dbReference type="SAM" id="Phobius"/>
    </source>
</evidence>
<accession>A0A3E3K4W6</accession>
<keyword evidence="3" id="KW-1185">Reference proteome</keyword>
<keyword evidence="1" id="KW-0812">Transmembrane</keyword>
<gene>
    <name evidence="2" type="ORF">DW016_00275</name>
</gene>
<reference evidence="2 3" key="1">
    <citation type="submission" date="2018-08" db="EMBL/GenBank/DDBJ databases">
        <title>A genome reference for cultivated species of the human gut microbiota.</title>
        <authorList>
            <person name="Zou Y."/>
            <person name="Xue W."/>
            <person name="Luo G."/>
        </authorList>
    </citation>
    <scope>NUCLEOTIDE SEQUENCE [LARGE SCALE GENOMIC DNA]</scope>
    <source>
        <strain evidence="2 3">AF37-2AT</strain>
    </source>
</reference>
<keyword evidence="1" id="KW-0472">Membrane</keyword>
<dbReference type="EMBL" id="QVLX01000001">
    <property type="protein sequence ID" value="RGE89754.1"/>
    <property type="molecule type" value="Genomic_DNA"/>
</dbReference>
<evidence type="ECO:0000313" key="2">
    <source>
        <dbReference type="EMBL" id="RGE89754.1"/>
    </source>
</evidence>
<dbReference type="RefSeq" id="WP_024732821.1">
    <property type="nucleotide sequence ID" value="NZ_CALBAT010000008.1"/>
</dbReference>
<proteinExistence type="predicted"/>
<keyword evidence="1" id="KW-1133">Transmembrane helix</keyword>
<protein>
    <submittedName>
        <fullName evidence="2">Uncharacterized protein</fullName>
    </submittedName>
</protein>
<feature type="transmembrane region" description="Helical" evidence="1">
    <location>
        <begin position="35"/>
        <end position="58"/>
    </location>
</feature>
<feature type="transmembrane region" description="Helical" evidence="1">
    <location>
        <begin position="7"/>
        <end position="29"/>
    </location>
</feature>
<dbReference type="GeneID" id="97193027"/>
<name>A0A3E3K4W6_9FIRM</name>
<dbReference type="OrthoDB" id="1936797at2"/>
<comment type="caution">
    <text evidence="2">The sequence shown here is derived from an EMBL/GenBank/DDBJ whole genome shotgun (WGS) entry which is preliminary data.</text>
</comment>